<evidence type="ECO:0000313" key="2">
    <source>
        <dbReference type="EMBL" id="CAB4020919.1"/>
    </source>
</evidence>
<dbReference type="EMBL" id="CACRXK020011184">
    <property type="protein sequence ID" value="CAB4020919.1"/>
    <property type="molecule type" value="Genomic_DNA"/>
</dbReference>
<keyword evidence="1" id="KW-0732">Signal</keyword>
<evidence type="ECO:0000313" key="3">
    <source>
        <dbReference type="EMBL" id="CAB4027248.1"/>
    </source>
</evidence>
<feature type="chain" id="PRO_5040622850" evidence="1">
    <location>
        <begin position="25"/>
        <end position="279"/>
    </location>
</feature>
<feature type="signal peptide" evidence="1">
    <location>
        <begin position="1"/>
        <end position="24"/>
    </location>
</feature>
<evidence type="ECO:0000256" key="1">
    <source>
        <dbReference type="SAM" id="SignalP"/>
    </source>
</evidence>
<gene>
    <name evidence="2" type="ORF">PACLA_8A035733</name>
    <name evidence="3" type="ORF">PACLA_8A078993</name>
</gene>
<dbReference type="Proteomes" id="UP001152795">
    <property type="component" value="Unassembled WGS sequence"/>
</dbReference>
<dbReference type="EMBL" id="CACRXK020014691">
    <property type="protein sequence ID" value="CAB4027248.1"/>
    <property type="molecule type" value="Genomic_DNA"/>
</dbReference>
<dbReference type="OrthoDB" id="5954659at2759"/>
<keyword evidence="4" id="KW-1185">Reference proteome</keyword>
<sequence length="279" mass="29786">MAMTLTTLGIVSVVLVSMLRVVAAAQCKEIEFTSDKCSSSSVITIASQKVYKRSEDIRIKLTGSHSEATWFCGSSKERLAWGEAANQIRVNFLSDGTVQWTVYNCDDLSGPERPGIECSDEAFSTACPGGTNGTCVFEVSTSTSFIDKTTTTVQVSGEVAQQVSASTTATISGSITQERSKATVVTFHQKSYLIIPAGFKFCSFSDAKSVKDVLAPTGYKWQCSLTKFVQAKLSYNGPCSSLTKCSKNVCSAERSGAAKSAVSFLLIMITHAAVVIVAF</sequence>
<proteinExistence type="predicted"/>
<protein>
    <submittedName>
        <fullName evidence="2">Uncharacterized protein</fullName>
    </submittedName>
</protein>
<accession>A0A6S7IVA6</accession>
<evidence type="ECO:0000313" key="4">
    <source>
        <dbReference type="Proteomes" id="UP001152795"/>
    </source>
</evidence>
<reference evidence="2" key="1">
    <citation type="submission" date="2020-04" db="EMBL/GenBank/DDBJ databases">
        <authorList>
            <person name="Alioto T."/>
            <person name="Alioto T."/>
            <person name="Gomez Garrido J."/>
        </authorList>
    </citation>
    <scope>NUCLEOTIDE SEQUENCE</scope>
    <source>
        <strain evidence="2">A484AB</strain>
    </source>
</reference>
<dbReference type="AlphaFoldDB" id="A0A6S7IVA6"/>
<organism evidence="2 4">
    <name type="scientific">Paramuricea clavata</name>
    <name type="common">Red gorgonian</name>
    <name type="synonym">Violescent sea-whip</name>
    <dbReference type="NCBI Taxonomy" id="317549"/>
    <lineage>
        <taxon>Eukaryota</taxon>
        <taxon>Metazoa</taxon>
        <taxon>Cnidaria</taxon>
        <taxon>Anthozoa</taxon>
        <taxon>Octocorallia</taxon>
        <taxon>Malacalcyonacea</taxon>
        <taxon>Plexauridae</taxon>
        <taxon>Paramuricea</taxon>
    </lineage>
</organism>
<name>A0A6S7IVA6_PARCT</name>
<comment type="caution">
    <text evidence="2">The sequence shown here is derived from an EMBL/GenBank/DDBJ whole genome shotgun (WGS) entry which is preliminary data.</text>
</comment>